<keyword evidence="17" id="KW-1185">Reference proteome</keyword>
<keyword evidence="13" id="KW-0464">Manganese</keyword>
<dbReference type="InterPro" id="IPR010164">
    <property type="entry name" value="Orn_aminotrans"/>
</dbReference>
<sequence>MAERILKSIRLIGVAFDRDAETGPERLRDLGLDRRLTNRGVSAAWQAILHPQRIPENLPKVAELCKRTAEETERAVRAGEFFAVLGDDHSCAVGTWTGAAAALAERGPLGLIWIDAHMDSHIPETSPSGALHGMPLACLFGFGEPSLVNLDGFSPKLSPKHVCLVGVHSFEPPERALLEWLGVRVFYLDEVLRRGLNEVMAEALTIVRSGTAGFGVSLDLDAIDPKEAPGVTTPVAGGISGEEMKGALAMLQGNPDFLGIEIVEFDPPRDRNNATLYLAGDLVLAAAVPERPIGAAEVLGLTERYGAHNYDTLPVVLTQGEGAYLWDVEGKRYVDMMGAYSAASHGHAHPRLVGVLTEQAKRLSITSRAFHSDRLGPFLERACELTRQDMALPMNTGAEGVETALKAARKWAYQVKGVAPDRAEIIACNGNFHGRTIAIVGLSSEPSYREGFGPFPPGLKLIPYGDAAALADAITENTAAFLVEPIQGEGGIVVPPPGYLAECARICRERNVLLLCDEVQTGLGRTGKFLASEHEGVKPDGLILGKALGGGLLPVSMFLASCEVMGVFGPGHHGSTFGGNPLAAAVGLEALDVIVEEGLAERSAELGAYFLEALRSLKSPLIREVRGKGLFIGLELIPELSGRDFCMRLMANGILTRETHQTVIRFAPPLVIDRKDIERAVERIADVLRGFERTRGND</sequence>
<evidence type="ECO:0000256" key="9">
    <source>
        <dbReference type="ARBA" id="ARBA00022679"/>
    </source>
</evidence>
<dbReference type="EC" id="2.6.1.13" evidence="6"/>
<keyword evidence="8 16" id="KW-0032">Aminotransferase</keyword>
<keyword evidence="12" id="KW-0663">Pyridoxal phosphate</keyword>
<dbReference type="PANTHER" id="PTHR11986">
    <property type="entry name" value="AMINOTRANSFERASE CLASS III"/>
    <property type="match status" value="1"/>
</dbReference>
<name>A0ABN8XAJ9_9GAMM</name>
<organism evidence="16 17">
    <name type="scientific">Methylocaldum szegediense</name>
    <dbReference type="NCBI Taxonomy" id="73780"/>
    <lineage>
        <taxon>Bacteria</taxon>
        <taxon>Pseudomonadati</taxon>
        <taxon>Pseudomonadota</taxon>
        <taxon>Gammaproteobacteria</taxon>
        <taxon>Methylococcales</taxon>
        <taxon>Methylococcaceae</taxon>
        <taxon>Methylocaldum</taxon>
    </lineage>
</organism>
<dbReference type="Gene3D" id="3.40.800.10">
    <property type="entry name" value="Ureohydrolase domain"/>
    <property type="match status" value="1"/>
</dbReference>
<dbReference type="InterPro" id="IPR006035">
    <property type="entry name" value="Ureohydrolase"/>
</dbReference>
<evidence type="ECO:0000256" key="3">
    <source>
        <dbReference type="ARBA" id="ARBA00004998"/>
    </source>
</evidence>
<dbReference type="PANTHER" id="PTHR11986:SF18">
    <property type="entry name" value="ORNITHINE AMINOTRANSFERASE, MITOCHONDRIAL"/>
    <property type="match status" value="1"/>
</dbReference>
<evidence type="ECO:0000256" key="11">
    <source>
        <dbReference type="ARBA" id="ARBA00022801"/>
    </source>
</evidence>
<dbReference type="PROSITE" id="PS51409">
    <property type="entry name" value="ARGINASE_2"/>
    <property type="match status" value="1"/>
</dbReference>
<dbReference type="InterPro" id="IPR005814">
    <property type="entry name" value="Aminotrans_3"/>
</dbReference>
<evidence type="ECO:0000256" key="6">
    <source>
        <dbReference type="ARBA" id="ARBA00012924"/>
    </source>
</evidence>
<keyword evidence="11" id="KW-0378">Hydrolase</keyword>
<evidence type="ECO:0000256" key="2">
    <source>
        <dbReference type="ARBA" id="ARBA00001936"/>
    </source>
</evidence>
<dbReference type="Pfam" id="PF00202">
    <property type="entry name" value="Aminotran_3"/>
    <property type="match status" value="1"/>
</dbReference>
<dbReference type="Proteomes" id="UP001162030">
    <property type="component" value="Chromosome"/>
</dbReference>
<dbReference type="PRINTS" id="PR00116">
    <property type="entry name" value="ARGINASE"/>
</dbReference>
<dbReference type="PROSITE" id="PS00600">
    <property type="entry name" value="AA_TRANSFER_CLASS_3"/>
    <property type="match status" value="1"/>
</dbReference>
<dbReference type="RefSeq" id="WP_026608813.1">
    <property type="nucleotide sequence ID" value="NZ_OX458333.1"/>
</dbReference>
<comment type="pathway">
    <text evidence="4">Nitrogen metabolism; urea cycle; L-ornithine and urea from L-arginine: step 1/1.</text>
</comment>
<accession>A0ABN8XAJ9</accession>
<evidence type="ECO:0000256" key="13">
    <source>
        <dbReference type="ARBA" id="ARBA00023211"/>
    </source>
</evidence>
<dbReference type="Gene3D" id="3.90.1150.10">
    <property type="entry name" value="Aspartate Aminotransferase, domain 1"/>
    <property type="match status" value="1"/>
</dbReference>
<dbReference type="CDD" id="cd00610">
    <property type="entry name" value="OAT_like"/>
    <property type="match status" value="1"/>
</dbReference>
<protein>
    <recommendedName>
        <fullName evidence="14">Ornithine--oxo-acid aminotransferase</fullName>
        <ecNumber evidence="6">2.6.1.13</ecNumber>
        <ecNumber evidence="5">3.5.3.1</ecNumber>
    </recommendedName>
</protein>
<dbReference type="InterPro" id="IPR015424">
    <property type="entry name" value="PyrdxlP-dep_Trfase"/>
</dbReference>
<reference evidence="16 17" key="1">
    <citation type="submission" date="2023-03" db="EMBL/GenBank/DDBJ databases">
        <authorList>
            <person name="Pearce D."/>
        </authorList>
    </citation>
    <scope>NUCLEOTIDE SEQUENCE [LARGE SCALE GENOMIC DNA]</scope>
    <source>
        <strain evidence="16">Msz</strain>
    </source>
</reference>
<dbReference type="InterPro" id="IPR023696">
    <property type="entry name" value="Ureohydrolase_dom_sf"/>
</dbReference>
<dbReference type="InterPro" id="IPR015421">
    <property type="entry name" value="PyrdxlP-dep_Trfase_major"/>
</dbReference>
<dbReference type="EMBL" id="OX458333">
    <property type="protein sequence ID" value="CAI8976015.1"/>
    <property type="molecule type" value="Genomic_DNA"/>
</dbReference>
<dbReference type="InterPro" id="IPR014033">
    <property type="entry name" value="Arginase"/>
</dbReference>
<comment type="cofactor">
    <cofactor evidence="2">
        <name>Mn(2+)</name>
        <dbReference type="ChEBI" id="CHEBI:29035"/>
    </cofactor>
</comment>
<keyword evidence="9 16" id="KW-0808">Transferase</keyword>
<proteinExistence type="inferred from homology"/>
<keyword evidence="10" id="KW-0479">Metal-binding</keyword>
<dbReference type="PROSITE" id="PS01053">
    <property type="entry name" value="ARGINASE_1"/>
    <property type="match status" value="1"/>
</dbReference>
<dbReference type="InterPro" id="IPR049704">
    <property type="entry name" value="Aminotrans_3_PPA_site"/>
</dbReference>
<evidence type="ECO:0000256" key="12">
    <source>
        <dbReference type="ARBA" id="ARBA00022898"/>
    </source>
</evidence>
<dbReference type="CDD" id="cd09989">
    <property type="entry name" value="Arginase"/>
    <property type="match status" value="1"/>
</dbReference>
<dbReference type="EC" id="3.5.3.1" evidence="5"/>
<comment type="cofactor">
    <cofactor evidence="1">
        <name>pyridoxal 5'-phosphate</name>
        <dbReference type="ChEBI" id="CHEBI:597326"/>
    </cofactor>
</comment>
<dbReference type="SUPFAM" id="SSF52768">
    <property type="entry name" value="Arginase/deacetylase"/>
    <property type="match status" value="1"/>
</dbReference>
<evidence type="ECO:0000256" key="5">
    <source>
        <dbReference type="ARBA" id="ARBA00012168"/>
    </source>
</evidence>
<dbReference type="InterPro" id="IPR020855">
    <property type="entry name" value="Ureohydrolase_Mn_BS"/>
</dbReference>
<evidence type="ECO:0000256" key="8">
    <source>
        <dbReference type="ARBA" id="ARBA00022576"/>
    </source>
</evidence>
<dbReference type="GO" id="GO:0004587">
    <property type="term" value="F:ornithine aminotransferase activity"/>
    <property type="evidence" value="ECO:0007669"/>
    <property type="project" value="UniProtKB-EC"/>
</dbReference>
<evidence type="ECO:0000256" key="10">
    <source>
        <dbReference type="ARBA" id="ARBA00022723"/>
    </source>
</evidence>
<dbReference type="Pfam" id="PF00491">
    <property type="entry name" value="Arginase"/>
    <property type="match status" value="1"/>
</dbReference>
<dbReference type="Gene3D" id="3.40.640.10">
    <property type="entry name" value="Type I PLP-dependent aspartate aminotransferase-like (Major domain)"/>
    <property type="match status" value="1"/>
</dbReference>
<comment type="similarity">
    <text evidence="15">Belongs to the arginase family.</text>
</comment>
<evidence type="ECO:0000256" key="15">
    <source>
        <dbReference type="PROSITE-ProRule" id="PRU00742"/>
    </source>
</evidence>
<dbReference type="InterPro" id="IPR015422">
    <property type="entry name" value="PyrdxlP-dep_Trfase_small"/>
</dbReference>
<dbReference type="InterPro" id="IPR050103">
    <property type="entry name" value="Class-III_PLP-dep_AT"/>
</dbReference>
<evidence type="ECO:0000256" key="7">
    <source>
        <dbReference type="ARBA" id="ARBA00022503"/>
    </source>
</evidence>
<dbReference type="NCBIfam" id="TIGR01885">
    <property type="entry name" value="Orn_aminotrans"/>
    <property type="match status" value="1"/>
</dbReference>
<gene>
    <name evidence="16" type="ORF">MSZNOR_5003</name>
</gene>
<evidence type="ECO:0000256" key="1">
    <source>
        <dbReference type="ARBA" id="ARBA00001933"/>
    </source>
</evidence>
<evidence type="ECO:0000256" key="4">
    <source>
        <dbReference type="ARBA" id="ARBA00005098"/>
    </source>
</evidence>
<comment type="pathway">
    <text evidence="3">Amino-acid biosynthesis; L-proline biosynthesis; L-glutamate 5-semialdehyde from L-ornithine: step 1/1.</text>
</comment>
<dbReference type="SUPFAM" id="SSF53383">
    <property type="entry name" value="PLP-dependent transferases"/>
    <property type="match status" value="1"/>
</dbReference>
<evidence type="ECO:0000313" key="17">
    <source>
        <dbReference type="Proteomes" id="UP001162030"/>
    </source>
</evidence>
<evidence type="ECO:0000256" key="14">
    <source>
        <dbReference type="ARBA" id="ARBA00030587"/>
    </source>
</evidence>
<evidence type="ECO:0000313" key="16">
    <source>
        <dbReference type="EMBL" id="CAI8976015.1"/>
    </source>
</evidence>
<keyword evidence="7" id="KW-0056">Arginine metabolism</keyword>